<comment type="caution">
    <text evidence="2">The sequence shown here is derived from an EMBL/GenBank/DDBJ whole genome shotgun (WGS) entry which is preliminary data.</text>
</comment>
<gene>
    <name evidence="2" type="ORF">DEBURN_LOCUS7239</name>
</gene>
<reference evidence="2" key="1">
    <citation type="submission" date="2021-06" db="EMBL/GenBank/DDBJ databases">
        <authorList>
            <person name="Kallberg Y."/>
            <person name="Tangrot J."/>
            <person name="Rosling A."/>
        </authorList>
    </citation>
    <scope>NUCLEOTIDE SEQUENCE</scope>
    <source>
        <strain evidence="2">AZ414A</strain>
    </source>
</reference>
<organism evidence="2 3">
    <name type="scientific">Diversispora eburnea</name>
    <dbReference type="NCBI Taxonomy" id="1213867"/>
    <lineage>
        <taxon>Eukaryota</taxon>
        <taxon>Fungi</taxon>
        <taxon>Fungi incertae sedis</taxon>
        <taxon>Mucoromycota</taxon>
        <taxon>Glomeromycotina</taxon>
        <taxon>Glomeromycetes</taxon>
        <taxon>Diversisporales</taxon>
        <taxon>Diversisporaceae</taxon>
        <taxon>Diversispora</taxon>
    </lineage>
</organism>
<sequence length="258" mass="30126">MSYYPTLIKILNLVAYLFLAVFVTEPEFRFENHDIIILPYSYVFYIWNLIHWLLSIFLVYQFIDTANDIIVKGISWRFVCVAILNVIWLMLVVTERLGLALITILIVAYQLSFIYHNLKVNYPPQNRFDAVFIHLPFNLYQPWILIIVIINTFAAFLPDKPDKGDENQDIETYIIVLGVISLIILNVITIFYQRIYQDLIAASVITIVLYGIAIQQSEVEIIYWSSIILAIMNTIGIFSTYLRKRMRQRMEEGAPLLG</sequence>
<keyword evidence="1" id="KW-0812">Transmembrane</keyword>
<name>A0A9N9B5H5_9GLOM</name>
<keyword evidence="3" id="KW-1185">Reference proteome</keyword>
<feature type="transmembrane region" description="Helical" evidence="1">
    <location>
        <begin position="99"/>
        <end position="118"/>
    </location>
</feature>
<feature type="transmembrane region" description="Helical" evidence="1">
    <location>
        <begin position="7"/>
        <end position="24"/>
    </location>
</feature>
<keyword evidence="1" id="KW-1133">Transmembrane helix</keyword>
<feature type="transmembrane region" description="Helical" evidence="1">
    <location>
        <begin position="170"/>
        <end position="192"/>
    </location>
</feature>
<evidence type="ECO:0000313" key="2">
    <source>
        <dbReference type="EMBL" id="CAG8553896.1"/>
    </source>
</evidence>
<evidence type="ECO:0000313" key="3">
    <source>
        <dbReference type="Proteomes" id="UP000789706"/>
    </source>
</evidence>
<proteinExistence type="predicted"/>
<feature type="transmembrane region" description="Helical" evidence="1">
    <location>
        <begin position="199"/>
        <end position="215"/>
    </location>
</feature>
<accession>A0A9N9B5H5</accession>
<feature type="transmembrane region" description="Helical" evidence="1">
    <location>
        <begin position="44"/>
        <end position="63"/>
    </location>
</feature>
<dbReference type="OrthoDB" id="5586934at2759"/>
<feature type="transmembrane region" description="Helical" evidence="1">
    <location>
        <begin position="221"/>
        <end position="242"/>
    </location>
</feature>
<dbReference type="EMBL" id="CAJVPK010000846">
    <property type="protein sequence ID" value="CAG8553896.1"/>
    <property type="molecule type" value="Genomic_DNA"/>
</dbReference>
<dbReference type="Proteomes" id="UP000789706">
    <property type="component" value="Unassembled WGS sequence"/>
</dbReference>
<dbReference type="AlphaFoldDB" id="A0A9N9B5H5"/>
<protein>
    <submittedName>
        <fullName evidence="2">829_t:CDS:1</fullName>
    </submittedName>
</protein>
<keyword evidence="1" id="KW-0472">Membrane</keyword>
<evidence type="ECO:0000256" key="1">
    <source>
        <dbReference type="SAM" id="Phobius"/>
    </source>
</evidence>
<feature type="transmembrane region" description="Helical" evidence="1">
    <location>
        <begin position="139"/>
        <end position="158"/>
    </location>
</feature>
<feature type="transmembrane region" description="Helical" evidence="1">
    <location>
        <begin position="75"/>
        <end position="93"/>
    </location>
</feature>